<evidence type="ECO:0000313" key="9">
    <source>
        <dbReference type="Proteomes" id="UP000280726"/>
    </source>
</evidence>
<evidence type="ECO:0000259" key="7">
    <source>
        <dbReference type="PROSITE" id="PS51194"/>
    </source>
</evidence>
<dbReference type="InterPro" id="IPR010225">
    <property type="entry name" value="HrpB"/>
</dbReference>
<feature type="domain" description="Helicase ATP-binding" evidence="6">
    <location>
        <begin position="26"/>
        <end position="187"/>
    </location>
</feature>
<dbReference type="PIRSF" id="PIRSF005496">
    <property type="entry name" value="ATP_hel_hrpB"/>
    <property type="match status" value="1"/>
</dbReference>
<dbReference type="InterPro" id="IPR011545">
    <property type="entry name" value="DEAD/DEAH_box_helicase_dom"/>
</dbReference>
<dbReference type="SMART" id="SM00847">
    <property type="entry name" value="HA2"/>
    <property type="match status" value="1"/>
</dbReference>
<dbReference type="Gene3D" id="1.20.120.1080">
    <property type="match status" value="1"/>
</dbReference>
<dbReference type="EMBL" id="RKRA01000001">
    <property type="protein sequence ID" value="RPF28369.1"/>
    <property type="molecule type" value="Genomic_DNA"/>
</dbReference>
<evidence type="ECO:0000256" key="2">
    <source>
        <dbReference type="ARBA" id="ARBA00022801"/>
    </source>
</evidence>
<dbReference type="GO" id="GO:0016787">
    <property type="term" value="F:hydrolase activity"/>
    <property type="evidence" value="ECO:0007669"/>
    <property type="project" value="UniProtKB-KW"/>
</dbReference>
<dbReference type="Pfam" id="PF08482">
    <property type="entry name" value="HrpB_C"/>
    <property type="match status" value="1"/>
</dbReference>
<reference evidence="8 9" key="1">
    <citation type="submission" date="2018-11" db="EMBL/GenBank/DDBJ databases">
        <title>Sequencing the genomes of 1000 actinobacteria strains.</title>
        <authorList>
            <person name="Klenk H.-P."/>
        </authorList>
    </citation>
    <scope>NUCLEOTIDE SEQUENCE [LARGE SCALE GENOMIC DNA]</scope>
    <source>
        <strain evidence="8 9">DSM 14418</strain>
    </source>
</reference>
<dbReference type="InterPro" id="IPR027417">
    <property type="entry name" value="P-loop_NTPase"/>
</dbReference>
<dbReference type="Proteomes" id="UP000280726">
    <property type="component" value="Unassembled WGS sequence"/>
</dbReference>
<dbReference type="SMART" id="SM00490">
    <property type="entry name" value="HELICc"/>
    <property type="match status" value="1"/>
</dbReference>
<dbReference type="PROSITE" id="PS00690">
    <property type="entry name" value="DEAH_ATP_HELICASE"/>
    <property type="match status" value="1"/>
</dbReference>
<evidence type="ECO:0000259" key="6">
    <source>
        <dbReference type="PROSITE" id="PS51192"/>
    </source>
</evidence>
<keyword evidence="2" id="KW-0378">Hydrolase</keyword>
<dbReference type="GO" id="GO:0004386">
    <property type="term" value="F:helicase activity"/>
    <property type="evidence" value="ECO:0007669"/>
    <property type="project" value="UniProtKB-KW"/>
</dbReference>
<name>A0A3N4Z4X3_9MICO</name>
<dbReference type="CDD" id="cd18791">
    <property type="entry name" value="SF2_C_RHA"/>
    <property type="match status" value="1"/>
</dbReference>
<organism evidence="8 9">
    <name type="scientific">Georgenia muralis</name>
    <dbReference type="NCBI Taxonomy" id="154117"/>
    <lineage>
        <taxon>Bacteria</taxon>
        <taxon>Bacillati</taxon>
        <taxon>Actinomycetota</taxon>
        <taxon>Actinomycetes</taxon>
        <taxon>Micrococcales</taxon>
        <taxon>Bogoriellaceae</taxon>
        <taxon>Georgenia</taxon>
    </lineage>
</organism>
<dbReference type="PANTHER" id="PTHR43519:SF1">
    <property type="entry name" value="ATP-DEPENDENT RNA HELICASE HRPB"/>
    <property type="match status" value="1"/>
</dbReference>
<dbReference type="NCBIfam" id="TIGR01970">
    <property type="entry name" value="DEAH_box_HrpB"/>
    <property type="match status" value="1"/>
</dbReference>
<dbReference type="SMART" id="SM00487">
    <property type="entry name" value="DEXDc"/>
    <property type="match status" value="1"/>
</dbReference>
<dbReference type="PROSITE" id="PS51194">
    <property type="entry name" value="HELICASE_CTER"/>
    <property type="match status" value="1"/>
</dbReference>
<keyword evidence="1" id="KW-0547">Nucleotide-binding</keyword>
<evidence type="ECO:0000256" key="4">
    <source>
        <dbReference type="ARBA" id="ARBA00022840"/>
    </source>
</evidence>
<sequence length="829" mass="86495">MPVDPVARLLADPPDLPVAGALAELVDAVRARGAAVVHAPPGTGKTTLVPPALAAHVPGTVVLTQPRRVAVRAAARRLAYLLGEPLGATVGYSVRGDRVVGPRTRVEVVTTGVLLRRLQRDPELPGVGAVVLDEVHERHLDADLALALLVDVRANLRPDLPLVAMSATVEAARTAALLGEGVPVVSVTGALHPVEILWCPPPAARADHRGVTPAFLGHVAPTVRRALGERSGDVLVFLPGAGEIGAVARRLAGVDADVRPLHGRLPGPEQDRALDPGPRRKVVLSTAVAESSLTVPGVRVVVDAGFSREPRTDHRRGLAGLVTVGVSRAAAEQRAGRAGREGPGAVYRCWSPAEHAGLREHPAPEIATADLASFVLEVACWGGGDLTLLDPPPPAAADAARATLRRLGALDDAGTVTARGRAIAAVPADPRLARALLDAAPVVGARRAAEAVALLTESTAGDDLVAALRALRRGGAGSAAWAAQARRLRSLLDERRGGTGAAPGAALPDDLAVGLVVALAHPDRLARLRPGGSGYLMVSGTGAVLPPGSGLAGSPWLAVADAERTAGRRDALIRSAVPVDEDLALEAAGATLHEEEEVRWEGRVIARRTLALGAVELTSTPFDPAPDQVVGAVREALRSDGLDTLAWSAAARALRARLAFLHRALGEPWPDVGDDALLELDSWLGPDLARVRGAGDLQRLDLLGALRRLLPWPEAARLDELAPERVTLPSGSSAAVDYTGERPVLAARIQEVFGWQEAPRLAGGRVPVLVHLLSPARRPAAVTDDLASFWATGYTQVRAELRGRYPRHAWPEDPLTAAPTRGTGRPRRA</sequence>
<dbReference type="AlphaFoldDB" id="A0A3N4Z4X3"/>
<accession>A0A3N4Z4X3</accession>
<evidence type="ECO:0000256" key="1">
    <source>
        <dbReference type="ARBA" id="ARBA00022741"/>
    </source>
</evidence>
<dbReference type="InterPro" id="IPR014001">
    <property type="entry name" value="Helicase_ATP-bd"/>
</dbReference>
<dbReference type="InterPro" id="IPR007502">
    <property type="entry name" value="Helicase-assoc_dom"/>
</dbReference>
<dbReference type="Gene3D" id="3.40.50.300">
    <property type="entry name" value="P-loop containing nucleotide triphosphate hydrolases"/>
    <property type="match status" value="2"/>
</dbReference>
<dbReference type="PANTHER" id="PTHR43519">
    <property type="entry name" value="ATP-DEPENDENT RNA HELICASE HRPB"/>
    <property type="match status" value="1"/>
</dbReference>
<proteinExistence type="predicted"/>
<feature type="region of interest" description="Disordered" evidence="5">
    <location>
        <begin position="808"/>
        <end position="829"/>
    </location>
</feature>
<dbReference type="Pfam" id="PF00270">
    <property type="entry name" value="DEAD"/>
    <property type="match status" value="1"/>
</dbReference>
<dbReference type="GO" id="GO:0003676">
    <property type="term" value="F:nucleic acid binding"/>
    <property type="evidence" value="ECO:0007669"/>
    <property type="project" value="InterPro"/>
</dbReference>
<dbReference type="InterPro" id="IPR013689">
    <property type="entry name" value="RNA_helicase_ATP-dep_HrpB_C"/>
</dbReference>
<dbReference type="InterPro" id="IPR001650">
    <property type="entry name" value="Helicase_C-like"/>
</dbReference>
<evidence type="ECO:0000313" key="8">
    <source>
        <dbReference type="EMBL" id="RPF28369.1"/>
    </source>
</evidence>
<dbReference type="PROSITE" id="PS51192">
    <property type="entry name" value="HELICASE_ATP_BIND_1"/>
    <property type="match status" value="1"/>
</dbReference>
<feature type="domain" description="Helicase C-terminal" evidence="7">
    <location>
        <begin position="222"/>
        <end position="382"/>
    </location>
</feature>
<keyword evidence="4" id="KW-0067">ATP-binding</keyword>
<comment type="caution">
    <text evidence="8">The sequence shown here is derived from an EMBL/GenBank/DDBJ whole genome shotgun (WGS) entry which is preliminary data.</text>
</comment>
<dbReference type="RefSeq" id="WP_211338840.1">
    <property type="nucleotide sequence ID" value="NZ_RKRA01000001.1"/>
</dbReference>
<dbReference type="SUPFAM" id="SSF52540">
    <property type="entry name" value="P-loop containing nucleoside triphosphate hydrolases"/>
    <property type="match status" value="1"/>
</dbReference>
<dbReference type="GO" id="GO:0005524">
    <property type="term" value="F:ATP binding"/>
    <property type="evidence" value="ECO:0007669"/>
    <property type="project" value="UniProtKB-KW"/>
</dbReference>
<keyword evidence="9" id="KW-1185">Reference proteome</keyword>
<protein>
    <submittedName>
        <fullName evidence="8">ATP-dependent helicase HrpB</fullName>
    </submittedName>
</protein>
<dbReference type="InterPro" id="IPR002464">
    <property type="entry name" value="DNA/RNA_helicase_DEAH_CS"/>
</dbReference>
<evidence type="ECO:0000256" key="3">
    <source>
        <dbReference type="ARBA" id="ARBA00022806"/>
    </source>
</evidence>
<gene>
    <name evidence="8" type="ORF">EDD32_2895</name>
</gene>
<keyword evidence="3 8" id="KW-0347">Helicase</keyword>
<evidence type="ECO:0000256" key="5">
    <source>
        <dbReference type="SAM" id="MobiDB-lite"/>
    </source>
</evidence>
<dbReference type="Pfam" id="PF00271">
    <property type="entry name" value="Helicase_C"/>
    <property type="match status" value="1"/>
</dbReference>